<evidence type="ECO:0000313" key="4">
    <source>
        <dbReference type="Proteomes" id="UP001560685"/>
    </source>
</evidence>
<evidence type="ECO:0000256" key="1">
    <source>
        <dbReference type="SAM" id="MobiDB-lite"/>
    </source>
</evidence>
<dbReference type="RefSeq" id="WP_369313290.1">
    <property type="nucleotide sequence ID" value="NZ_JBEHZE010000001.1"/>
</dbReference>
<evidence type="ECO:0000259" key="2">
    <source>
        <dbReference type="Pfam" id="PF13763"/>
    </source>
</evidence>
<proteinExistence type="predicted"/>
<name>A0ABV3Z3G2_9PROT</name>
<protein>
    <submittedName>
        <fullName evidence="3">DUF4167 domain-containing protein</fullName>
    </submittedName>
</protein>
<feature type="region of interest" description="Disordered" evidence="1">
    <location>
        <begin position="69"/>
        <end position="192"/>
    </location>
</feature>
<dbReference type="Pfam" id="PF13763">
    <property type="entry name" value="DUF4167"/>
    <property type="match status" value="1"/>
</dbReference>
<feature type="compositionally biased region" description="Basic residues" evidence="1">
    <location>
        <begin position="1"/>
        <end position="11"/>
    </location>
</feature>
<dbReference type="InterPro" id="IPR025430">
    <property type="entry name" value="DUF4167"/>
</dbReference>
<comment type="caution">
    <text evidence="3">The sequence shown here is derived from an EMBL/GenBank/DDBJ whole genome shotgun (WGS) entry which is preliminary data.</text>
</comment>
<evidence type="ECO:0000313" key="3">
    <source>
        <dbReference type="EMBL" id="MEX6633336.1"/>
    </source>
</evidence>
<keyword evidence="4" id="KW-1185">Reference proteome</keyword>
<sequence>MKRGRNQRRRPGANPNRALDSNGPDVRIRGTANQIYDKYQALARDAHSAGDRVKAESYLQHAEHYFRLIRSLQPAQPPASQQGQESDGGQPGVDDNSEQRDNNQRENDSRDRSSTNRRGRNNNSRNDTDAVPSETTAEAKPEEKTQPAAAEESAPVEEKKPRRKRAPRRTAKNAESGDADSKPAKPTPAAAE</sequence>
<dbReference type="EMBL" id="JBEHZE010000001">
    <property type="protein sequence ID" value="MEX6633336.1"/>
    <property type="molecule type" value="Genomic_DNA"/>
</dbReference>
<feature type="compositionally biased region" description="Basic and acidic residues" evidence="1">
    <location>
        <begin position="97"/>
        <end position="114"/>
    </location>
</feature>
<gene>
    <name evidence="3" type="ORF">ABFZ84_07210</name>
</gene>
<dbReference type="Proteomes" id="UP001560685">
    <property type="component" value="Unassembled WGS sequence"/>
</dbReference>
<feature type="compositionally biased region" description="Basic residues" evidence="1">
    <location>
        <begin position="161"/>
        <end position="171"/>
    </location>
</feature>
<feature type="region of interest" description="Disordered" evidence="1">
    <location>
        <begin position="1"/>
        <end position="28"/>
    </location>
</feature>
<reference evidence="3 4" key="1">
    <citation type="submission" date="2024-05" db="EMBL/GenBank/DDBJ databases">
        <title>Three bacterial strains, DH-69, EH-24, and ECK-19 isolated from coastal sediments.</title>
        <authorList>
            <person name="Ye Y.-Q."/>
            <person name="Du Z.-J."/>
        </authorList>
    </citation>
    <scope>NUCLEOTIDE SEQUENCE [LARGE SCALE GENOMIC DNA]</scope>
    <source>
        <strain evidence="3 4">ECK-19</strain>
    </source>
</reference>
<accession>A0ABV3Z3G2</accession>
<feature type="domain" description="DUF4167" evidence="2">
    <location>
        <begin position="3"/>
        <end position="73"/>
    </location>
</feature>
<organism evidence="3 4">
    <name type="scientific">Hyphococcus lacteus</name>
    <dbReference type="NCBI Taxonomy" id="3143536"/>
    <lineage>
        <taxon>Bacteria</taxon>
        <taxon>Pseudomonadati</taxon>
        <taxon>Pseudomonadota</taxon>
        <taxon>Alphaproteobacteria</taxon>
        <taxon>Parvularculales</taxon>
        <taxon>Parvularculaceae</taxon>
        <taxon>Hyphococcus</taxon>
    </lineage>
</organism>